<dbReference type="PANTHER" id="PTHR43689:SF8">
    <property type="entry name" value="ALPHA_BETA-HYDROLASES SUPERFAMILY PROTEIN"/>
    <property type="match status" value="1"/>
</dbReference>
<feature type="domain" description="AB hydrolase-1" evidence="1">
    <location>
        <begin position="21"/>
        <end position="165"/>
    </location>
</feature>
<evidence type="ECO:0000313" key="2">
    <source>
        <dbReference type="EMBL" id="AFM22956.1"/>
    </source>
</evidence>
<keyword evidence="3" id="KW-1185">Reference proteome</keyword>
<dbReference type="InterPro" id="IPR029058">
    <property type="entry name" value="AB_hydrolase_fold"/>
</dbReference>
<organism evidence="2 3">
    <name type="scientific">Desulfomonile tiedjei (strain ATCC 49306 / DSM 6799 / DCB-1)</name>
    <dbReference type="NCBI Taxonomy" id="706587"/>
    <lineage>
        <taxon>Bacteria</taxon>
        <taxon>Pseudomonadati</taxon>
        <taxon>Thermodesulfobacteriota</taxon>
        <taxon>Desulfomonilia</taxon>
        <taxon>Desulfomonilales</taxon>
        <taxon>Desulfomonilaceae</taxon>
        <taxon>Desulfomonile</taxon>
    </lineage>
</organism>
<dbReference type="RefSeq" id="WP_014808115.1">
    <property type="nucleotide sequence ID" value="NC_018025.1"/>
</dbReference>
<dbReference type="SUPFAM" id="SSF53474">
    <property type="entry name" value="alpha/beta-Hydrolases"/>
    <property type="match status" value="1"/>
</dbReference>
<dbReference type="OrthoDB" id="9780765at2"/>
<dbReference type="HOGENOM" id="CLU_020336_50_5_7"/>
<protein>
    <submittedName>
        <fullName evidence="2">Putative hydrolase or acyltransferase of alpha/beta superfamily</fullName>
    </submittedName>
</protein>
<gene>
    <name evidence="2" type="ordered locus">Desti_0210</name>
</gene>
<keyword evidence="2" id="KW-0378">Hydrolase</keyword>
<keyword evidence="2" id="KW-0012">Acyltransferase</keyword>
<dbReference type="GO" id="GO:0016746">
    <property type="term" value="F:acyltransferase activity"/>
    <property type="evidence" value="ECO:0007669"/>
    <property type="project" value="UniProtKB-KW"/>
</dbReference>
<accession>I4C065</accession>
<dbReference type="GO" id="GO:0016787">
    <property type="term" value="F:hydrolase activity"/>
    <property type="evidence" value="ECO:0007669"/>
    <property type="project" value="UniProtKB-KW"/>
</dbReference>
<dbReference type="EMBL" id="CP003360">
    <property type="protein sequence ID" value="AFM22956.1"/>
    <property type="molecule type" value="Genomic_DNA"/>
</dbReference>
<dbReference type="PRINTS" id="PR00111">
    <property type="entry name" value="ABHYDROLASE"/>
</dbReference>
<proteinExistence type="predicted"/>
<evidence type="ECO:0000259" key="1">
    <source>
        <dbReference type="Pfam" id="PF00561"/>
    </source>
</evidence>
<dbReference type="Proteomes" id="UP000006055">
    <property type="component" value="Chromosome"/>
</dbReference>
<evidence type="ECO:0000313" key="3">
    <source>
        <dbReference type="Proteomes" id="UP000006055"/>
    </source>
</evidence>
<keyword evidence="2" id="KW-0808">Transferase</keyword>
<reference evidence="3" key="1">
    <citation type="submission" date="2012-06" db="EMBL/GenBank/DDBJ databases">
        <title>Complete sequence of chromosome of Desulfomonile tiedjei DSM 6799.</title>
        <authorList>
            <person name="Lucas S."/>
            <person name="Copeland A."/>
            <person name="Lapidus A."/>
            <person name="Glavina del Rio T."/>
            <person name="Dalin E."/>
            <person name="Tice H."/>
            <person name="Bruce D."/>
            <person name="Goodwin L."/>
            <person name="Pitluck S."/>
            <person name="Peters L."/>
            <person name="Ovchinnikova G."/>
            <person name="Zeytun A."/>
            <person name="Lu M."/>
            <person name="Kyrpides N."/>
            <person name="Mavromatis K."/>
            <person name="Ivanova N."/>
            <person name="Brettin T."/>
            <person name="Detter J.C."/>
            <person name="Han C."/>
            <person name="Larimer F."/>
            <person name="Land M."/>
            <person name="Hauser L."/>
            <person name="Markowitz V."/>
            <person name="Cheng J.-F."/>
            <person name="Hugenholtz P."/>
            <person name="Woyke T."/>
            <person name="Wu D."/>
            <person name="Spring S."/>
            <person name="Schroeder M."/>
            <person name="Brambilla E."/>
            <person name="Klenk H.-P."/>
            <person name="Eisen J.A."/>
        </authorList>
    </citation>
    <scope>NUCLEOTIDE SEQUENCE [LARGE SCALE GENOMIC DNA]</scope>
    <source>
        <strain evidence="3">ATCC 49306 / DSM 6799 / DCB-1</strain>
    </source>
</reference>
<dbReference type="PANTHER" id="PTHR43689">
    <property type="entry name" value="HYDROLASE"/>
    <property type="match status" value="1"/>
</dbReference>
<dbReference type="AlphaFoldDB" id="I4C065"/>
<dbReference type="eggNOG" id="COG1073">
    <property type="taxonomic scope" value="Bacteria"/>
</dbReference>
<sequence length="277" mass="31488">MPFAEIRGRQIYYEIHGQGPTVVLLHHGFSSLNMWKGVYPALVEAGYRVVLYDRRGYGRSERGPDFEDFYLSGTFCQENCQDLKQLSHELNLGRFHMVGQCEGGVIAVHYAADFPDQVVSITTSSTLCYSHVTMAEFNAAKFPKAFHELDAQVRDKLLLWIGEEHAESLYEMARTKGGAYGSDKFDIRPLLPLVQCPALVLYPDRSALFEVEQAVTFYRSLKNGELAVLPKCGHNTYDQQPELYIRHVLDFLNRVTYENANLMDFSMTCLAPSPPQR</sequence>
<name>I4C065_DESTA</name>
<dbReference type="Gene3D" id="3.40.50.1820">
    <property type="entry name" value="alpha/beta hydrolase"/>
    <property type="match status" value="1"/>
</dbReference>
<dbReference type="STRING" id="706587.Desti_0210"/>
<dbReference type="Pfam" id="PF00561">
    <property type="entry name" value="Abhydrolase_1"/>
    <property type="match status" value="1"/>
</dbReference>
<dbReference type="KEGG" id="dti:Desti_0210"/>
<dbReference type="InterPro" id="IPR000073">
    <property type="entry name" value="AB_hydrolase_1"/>
</dbReference>